<evidence type="ECO:0000256" key="3">
    <source>
        <dbReference type="ARBA" id="ARBA00022691"/>
    </source>
</evidence>
<keyword evidence="2" id="KW-0808">Transferase</keyword>
<evidence type="ECO:0000256" key="1">
    <source>
        <dbReference type="ARBA" id="ARBA00022603"/>
    </source>
</evidence>
<organism evidence="4 5">
    <name type="scientific">Prauserella endophytica</name>
    <dbReference type="NCBI Taxonomy" id="1592324"/>
    <lineage>
        <taxon>Bacteria</taxon>
        <taxon>Bacillati</taxon>
        <taxon>Actinomycetota</taxon>
        <taxon>Actinomycetes</taxon>
        <taxon>Pseudonocardiales</taxon>
        <taxon>Pseudonocardiaceae</taxon>
        <taxon>Prauserella</taxon>
        <taxon>Prauserella coralliicola group</taxon>
    </lineage>
</organism>
<dbReference type="SUPFAM" id="SSF53335">
    <property type="entry name" value="S-adenosyl-L-methionine-dependent methyltransferases"/>
    <property type="match status" value="1"/>
</dbReference>
<dbReference type="CDD" id="cd02440">
    <property type="entry name" value="AdoMet_MTases"/>
    <property type="match status" value="1"/>
</dbReference>
<evidence type="ECO:0000256" key="2">
    <source>
        <dbReference type="ARBA" id="ARBA00022679"/>
    </source>
</evidence>
<evidence type="ECO:0000313" key="5">
    <source>
        <dbReference type="Proteomes" id="UP000309992"/>
    </source>
</evidence>
<dbReference type="GO" id="GO:0032259">
    <property type="term" value="P:methylation"/>
    <property type="evidence" value="ECO:0007669"/>
    <property type="project" value="UniProtKB-KW"/>
</dbReference>
<dbReference type="InterPro" id="IPR029063">
    <property type="entry name" value="SAM-dependent_MTases_sf"/>
</dbReference>
<accession>A0ABY2S7D2</accession>
<dbReference type="PANTHER" id="PTHR43464:SF19">
    <property type="entry name" value="UBIQUINONE BIOSYNTHESIS O-METHYLTRANSFERASE, MITOCHONDRIAL"/>
    <property type="match status" value="1"/>
</dbReference>
<dbReference type="RefSeq" id="WP_112268966.1">
    <property type="nucleotide sequence ID" value="NZ_SWMS01000006.1"/>
</dbReference>
<dbReference type="PANTHER" id="PTHR43464">
    <property type="entry name" value="METHYLTRANSFERASE"/>
    <property type="match status" value="1"/>
</dbReference>
<name>A0ABY2S7D2_9PSEU</name>
<protein>
    <submittedName>
        <fullName evidence="4">Methyltransferase domain-containing protein</fullName>
    </submittedName>
</protein>
<keyword evidence="3" id="KW-0949">S-adenosyl-L-methionine</keyword>
<keyword evidence="1 4" id="KW-0489">Methyltransferase</keyword>
<dbReference type="GO" id="GO:0008168">
    <property type="term" value="F:methyltransferase activity"/>
    <property type="evidence" value="ECO:0007669"/>
    <property type="project" value="UniProtKB-KW"/>
</dbReference>
<proteinExistence type="predicted"/>
<dbReference type="Gene3D" id="3.40.50.150">
    <property type="entry name" value="Vaccinia Virus protein VP39"/>
    <property type="match status" value="1"/>
</dbReference>
<dbReference type="Proteomes" id="UP000309992">
    <property type="component" value="Unassembled WGS sequence"/>
</dbReference>
<sequence>MSAGGVGDVFSAAHDEFALWSARLWRPLGELLTAVSRPAPGERVLDACCGAGASAIPAARAVGPAGVVHAVDLAERLVDRGAREAEALGLTQARFETADVLSHDGGPYDVVQSAYGVFFFPDMDEGARTLVGRLRPGGRFAVSTWLADGMARIVPVGRDAALPERPELAGQAGKPNASERVDTEEKLSAWLSSLGLRDITVHQVRYVQPLHPDDAWTFYLGAAMRGFVQGLGPEALERVRARFLDGLREAGIDTLDGSSLIGVGHRDGGR</sequence>
<dbReference type="EMBL" id="SWMS01000006">
    <property type="protein sequence ID" value="TKG71204.1"/>
    <property type="molecule type" value="Genomic_DNA"/>
</dbReference>
<comment type="caution">
    <text evidence="4">The sequence shown here is derived from an EMBL/GenBank/DDBJ whole genome shotgun (WGS) entry which is preliminary data.</text>
</comment>
<evidence type="ECO:0000313" key="4">
    <source>
        <dbReference type="EMBL" id="TKG71204.1"/>
    </source>
</evidence>
<gene>
    <name evidence="4" type="ORF">FCN18_13930</name>
</gene>
<reference evidence="4 5" key="1">
    <citation type="journal article" date="2015" name="Antonie Van Leeuwenhoek">
        <title>Prauserella endophytica sp. nov., an endophytic actinobacterium isolated from Tamarix taklamakanensis.</title>
        <authorList>
            <person name="Liu J.M."/>
            <person name="Habden X."/>
            <person name="Guo L."/>
            <person name="Tuo L."/>
            <person name="Jiang Z.K."/>
            <person name="Liu S.W."/>
            <person name="Liu X.F."/>
            <person name="Chen L."/>
            <person name="Li R.F."/>
            <person name="Zhang Y.Q."/>
            <person name="Sun C.H."/>
        </authorList>
    </citation>
    <scope>NUCLEOTIDE SEQUENCE [LARGE SCALE GENOMIC DNA]</scope>
    <source>
        <strain evidence="4 5">CGMCC 4.7182</strain>
    </source>
</reference>
<dbReference type="Pfam" id="PF01209">
    <property type="entry name" value="Ubie_methyltran"/>
    <property type="match status" value="1"/>
</dbReference>
<keyword evidence="5" id="KW-1185">Reference proteome</keyword>